<comment type="caution">
    <text evidence="2">The sequence shown here is derived from an EMBL/GenBank/DDBJ whole genome shotgun (WGS) entry which is preliminary data.</text>
</comment>
<feature type="compositionally biased region" description="Acidic residues" evidence="1">
    <location>
        <begin position="22"/>
        <end position="38"/>
    </location>
</feature>
<evidence type="ECO:0000256" key="1">
    <source>
        <dbReference type="SAM" id="MobiDB-lite"/>
    </source>
</evidence>
<feature type="region of interest" description="Disordered" evidence="1">
    <location>
        <begin position="19"/>
        <end position="45"/>
    </location>
</feature>
<proteinExistence type="predicted"/>
<organism evidence="2 3">
    <name type="scientific">Gardnerella vaginalis 55152</name>
    <dbReference type="NCBI Taxonomy" id="698955"/>
    <lineage>
        <taxon>Bacteria</taxon>
        <taxon>Bacillati</taxon>
        <taxon>Actinomycetota</taxon>
        <taxon>Actinomycetes</taxon>
        <taxon>Bifidobacteriales</taxon>
        <taxon>Bifidobacteriaceae</taxon>
        <taxon>Gardnerella</taxon>
    </lineage>
</organism>
<gene>
    <name evidence="2" type="ORF">CGSMWGv55152_04172</name>
</gene>
<evidence type="ECO:0000313" key="3">
    <source>
        <dbReference type="Proteomes" id="UP000005936"/>
    </source>
</evidence>
<evidence type="ECO:0000313" key="2">
    <source>
        <dbReference type="EMBL" id="EIK80292.1"/>
    </source>
</evidence>
<dbReference type="AlphaFoldDB" id="I4LTK2"/>
<sequence length="45" mass="5469">MFRKICDFFAVLPTYELNESLSDNEEEDDEDEEDDEEFTCIFEHE</sequence>
<dbReference type="Proteomes" id="UP000005936">
    <property type="component" value="Unassembled WGS sequence"/>
</dbReference>
<name>I4LTK2_GARVA</name>
<accession>I4LTK2</accession>
<dbReference type="EMBL" id="ADEQ01000010">
    <property type="protein sequence ID" value="EIK80292.1"/>
    <property type="molecule type" value="Genomic_DNA"/>
</dbReference>
<reference evidence="2 3" key="1">
    <citation type="journal article" date="2012" name="J. Bacteriol.">
        <title>Comparative Genomic Analyses of 17 Clinical Isolates of Gardnerella vaginalis Provide Evidence of Multiple Genetically Isolated Clades Consistent with Subspeciation into Genovars.</title>
        <authorList>
            <person name="Ahmed A."/>
            <person name="Earl J."/>
            <person name="Retchless A."/>
            <person name="Hillier S."/>
            <person name="Rabe L."/>
            <person name="Cherpes T."/>
            <person name="Powell E."/>
            <person name="Janto B."/>
            <person name="Eutsey R."/>
            <person name="Hiller N.L."/>
            <person name="Boissy R."/>
            <person name="Dahlgreen M."/>
            <person name="Hall B."/>
            <person name="Costerton J."/>
            <person name="Post J.C."/>
            <person name="Hu F."/>
            <person name="Ehrlich G."/>
        </authorList>
    </citation>
    <scope>NUCLEOTIDE SEQUENCE [LARGE SCALE GENOMIC DNA]</scope>
    <source>
        <strain evidence="2 3">55152</strain>
    </source>
</reference>
<protein>
    <submittedName>
        <fullName evidence="2">Uncharacterized protein</fullName>
    </submittedName>
</protein>